<comment type="similarity">
    <text evidence="7">Belongs to the shikimate kinase family.</text>
</comment>
<dbReference type="InterPro" id="IPR031322">
    <property type="entry name" value="Shikimate/glucono_kinase"/>
</dbReference>
<dbReference type="GO" id="GO:0004765">
    <property type="term" value="F:shikimate kinase activity"/>
    <property type="evidence" value="ECO:0007669"/>
    <property type="project" value="UniProtKB-UniRule"/>
</dbReference>
<dbReference type="GO" id="GO:0009423">
    <property type="term" value="P:chorismate biosynthetic process"/>
    <property type="evidence" value="ECO:0007669"/>
    <property type="project" value="UniProtKB-UniRule"/>
</dbReference>
<name>A0A1R4JJ06_9ACTN</name>
<evidence type="ECO:0000256" key="1">
    <source>
        <dbReference type="ARBA" id="ARBA00022605"/>
    </source>
</evidence>
<organism evidence="8 9">
    <name type="scientific">Luteococcus japonicus LSP_Lj1</name>
    <dbReference type="NCBI Taxonomy" id="1255658"/>
    <lineage>
        <taxon>Bacteria</taxon>
        <taxon>Bacillati</taxon>
        <taxon>Actinomycetota</taxon>
        <taxon>Actinomycetes</taxon>
        <taxon>Propionibacteriales</taxon>
        <taxon>Propionibacteriaceae</taxon>
        <taxon>Luteococcus</taxon>
    </lineage>
</organism>
<keyword evidence="5 7" id="KW-0067">ATP-binding</keyword>
<dbReference type="Gene3D" id="3.40.50.300">
    <property type="entry name" value="P-loop containing nucleotide triphosphate hydrolases"/>
    <property type="match status" value="1"/>
</dbReference>
<evidence type="ECO:0000256" key="7">
    <source>
        <dbReference type="HAMAP-Rule" id="MF_00109"/>
    </source>
</evidence>
<feature type="binding site" evidence="7">
    <location>
        <position position="37"/>
    </location>
    <ligand>
        <name>substrate</name>
    </ligand>
</feature>
<dbReference type="UniPathway" id="UPA00053">
    <property type="reaction ID" value="UER00088"/>
</dbReference>
<keyword evidence="2 7" id="KW-0808">Transferase</keyword>
<keyword evidence="7" id="KW-0460">Magnesium</keyword>
<evidence type="ECO:0000256" key="5">
    <source>
        <dbReference type="ARBA" id="ARBA00022840"/>
    </source>
</evidence>
<feature type="binding site" evidence="7">
    <location>
        <begin position="15"/>
        <end position="20"/>
    </location>
    <ligand>
        <name>ATP</name>
        <dbReference type="ChEBI" id="CHEBI:30616"/>
    </ligand>
</feature>
<feature type="binding site" evidence="7">
    <location>
        <position position="82"/>
    </location>
    <ligand>
        <name>substrate</name>
    </ligand>
</feature>
<dbReference type="SUPFAM" id="SSF52540">
    <property type="entry name" value="P-loop containing nucleoside triphosphate hydrolases"/>
    <property type="match status" value="1"/>
</dbReference>
<keyword evidence="6 7" id="KW-0057">Aromatic amino acid biosynthesis</keyword>
<evidence type="ECO:0000256" key="2">
    <source>
        <dbReference type="ARBA" id="ARBA00022679"/>
    </source>
</evidence>
<comment type="catalytic activity">
    <reaction evidence="7">
        <text>shikimate + ATP = 3-phosphoshikimate + ADP + H(+)</text>
        <dbReference type="Rhea" id="RHEA:13121"/>
        <dbReference type="ChEBI" id="CHEBI:15378"/>
        <dbReference type="ChEBI" id="CHEBI:30616"/>
        <dbReference type="ChEBI" id="CHEBI:36208"/>
        <dbReference type="ChEBI" id="CHEBI:145989"/>
        <dbReference type="ChEBI" id="CHEBI:456216"/>
        <dbReference type="EC" id="2.7.1.71"/>
    </reaction>
</comment>
<comment type="cofactor">
    <cofactor evidence="7">
        <name>Mg(2+)</name>
        <dbReference type="ChEBI" id="CHEBI:18420"/>
    </cofactor>
    <text evidence="7">Binds 1 Mg(2+) ion per subunit.</text>
</comment>
<comment type="subunit">
    <text evidence="7">Monomer.</text>
</comment>
<evidence type="ECO:0000256" key="3">
    <source>
        <dbReference type="ARBA" id="ARBA00022741"/>
    </source>
</evidence>
<accession>A0A1R4JJ06</accession>
<evidence type="ECO:0000313" key="8">
    <source>
        <dbReference type="EMBL" id="SJN31998.1"/>
    </source>
</evidence>
<dbReference type="GO" id="GO:0005524">
    <property type="term" value="F:ATP binding"/>
    <property type="evidence" value="ECO:0007669"/>
    <property type="project" value="UniProtKB-UniRule"/>
</dbReference>
<evidence type="ECO:0000313" key="9">
    <source>
        <dbReference type="Proteomes" id="UP000188342"/>
    </source>
</evidence>
<comment type="caution">
    <text evidence="7">Lacks conserved residue(s) required for the propagation of feature annotation.</text>
</comment>
<sequence length="176" mass="18728">MAELPETLVLVGAPGAGKSTIGVKLAQRLDLPFTDVDDLVAERAGMPIPEIFLSRGEAAFRELERDVTLETIGRPGVVSLGGGSVMNDQIRAALAGVHVIWLDVSAHHASRRVGITGNDRPLLAGNVHSTMVKLLNQRQPLYREVATTRVDTNGLKANAVVRLVLAELGIPAGEEN</sequence>
<keyword evidence="4 7" id="KW-0418">Kinase</keyword>
<dbReference type="EC" id="2.7.1.71" evidence="7"/>
<dbReference type="Proteomes" id="UP000188342">
    <property type="component" value="Unassembled WGS sequence"/>
</dbReference>
<dbReference type="RefSeq" id="WP_094764606.1">
    <property type="nucleotide sequence ID" value="NZ_FUKQ01000032.1"/>
</dbReference>
<dbReference type="OrthoDB" id="9800332at2"/>
<comment type="function">
    <text evidence="7">Catalyzes the specific phosphorylation of the 3-hydroxyl group of shikimic acid using ATP as a cosubstrate.</text>
</comment>
<feature type="binding site" evidence="7">
    <location>
        <position position="19"/>
    </location>
    <ligand>
        <name>Mg(2+)</name>
        <dbReference type="ChEBI" id="CHEBI:18420"/>
    </ligand>
</feature>
<dbReference type="InterPro" id="IPR000623">
    <property type="entry name" value="Shikimate_kinase/TSH1"/>
</dbReference>
<feature type="binding site" evidence="7">
    <location>
        <position position="120"/>
    </location>
    <ligand>
        <name>ATP</name>
        <dbReference type="ChEBI" id="CHEBI:30616"/>
    </ligand>
</feature>
<dbReference type="EMBL" id="FUKQ01000032">
    <property type="protein sequence ID" value="SJN31998.1"/>
    <property type="molecule type" value="Genomic_DNA"/>
</dbReference>
<dbReference type="STRING" id="1255658.FM114_07805"/>
<keyword evidence="7" id="KW-0963">Cytoplasm</keyword>
<feature type="binding site" evidence="7">
    <location>
        <position position="61"/>
    </location>
    <ligand>
        <name>substrate</name>
    </ligand>
</feature>
<dbReference type="GO" id="GO:0008652">
    <property type="term" value="P:amino acid biosynthetic process"/>
    <property type="evidence" value="ECO:0007669"/>
    <property type="project" value="UniProtKB-KW"/>
</dbReference>
<dbReference type="CDD" id="cd00464">
    <property type="entry name" value="SK"/>
    <property type="match status" value="1"/>
</dbReference>
<reference evidence="8 9" key="1">
    <citation type="submission" date="2017-02" db="EMBL/GenBank/DDBJ databases">
        <authorList>
            <person name="Peterson S.W."/>
        </authorList>
    </citation>
    <scope>NUCLEOTIDE SEQUENCE [LARGE SCALE GENOMIC DNA]</scope>
    <source>
        <strain evidence="8 9">LSP_Lj1</strain>
    </source>
</reference>
<dbReference type="GO" id="GO:0009073">
    <property type="term" value="P:aromatic amino acid family biosynthetic process"/>
    <property type="evidence" value="ECO:0007669"/>
    <property type="project" value="UniProtKB-KW"/>
</dbReference>
<evidence type="ECO:0000256" key="6">
    <source>
        <dbReference type="ARBA" id="ARBA00023141"/>
    </source>
</evidence>
<dbReference type="GO" id="GO:0005829">
    <property type="term" value="C:cytosol"/>
    <property type="evidence" value="ECO:0007669"/>
    <property type="project" value="TreeGrafter"/>
</dbReference>
<dbReference type="AlphaFoldDB" id="A0A1R4JJ06"/>
<dbReference type="Pfam" id="PF01202">
    <property type="entry name" value="SKI"/>
    <property type="match status" value="1"/>
</dbReference>
<gene>
    <name evidence="7" type="primary">aroK</name>
    <name evidence="8" type="ORF">FM114_07805</name>
</gene>
<dbReference type="InterPro" id="IPR027417">
    <property type="entry name" value="P-loop_NTPase"/>
</dbReference>
<dbReference type="PANTHER" id="PTHR21087:SF16">
    <property type="entry name" value="SHIKIMATE KINASE 1, CHLOROPLASTIC"/>
    <property type="match status" value="1"/>
</dbReference>
<protein>
    <recommendedName>
        <fullName evidence="7">Shikimate kinase</fullName>
        <shortName evidence="7">SK</shortName>
        <ecNumber evidence="7">2.7.1.71</ecNumber>
    </recommendedName>
</protein>
<evidence type="ECO:0000256" key="4">
    <source>
        <dbReference type="ARBA" id="ARBA00022777"/>
    </source>
</evidence>
<keyword evidence="9" id="KW-1185">Reference proteome</keyword>
<keyword evidence="7" id="KW-0479">Metal-binding</keyword>
<feature type="binding site" evidence="7">
    <location>
        <position position="138"/>
    </location>
    <ligand>
        <name>substrate</name>
    </ligand>
</feature>
<comment type="pathway">
    <text evidence="7">Metabolic intermediate biosynthesis; chorismate biosynthesis; chorismate from D-erythrose 4-phosphate and phosphoenolpyruvate: step 5/7.</text>
</comment>
<proteinExistence type="inferred from homology"/>
<comment type="subcellular location">
    <subcellularLocation>
        <location evidence="7">Cytoplasm</location>
    </subcellularLocation>
</comment>
<keyword evidence="3 7" id="KW-0547">Nucleotide-binding</keyword>
<dbReference type="GO" id="GO:0000287">
    <property type="term" value="F:magnesium ion binding"/>
    <property type="evidence" value="ECO:0007669"/>
    <property type="project" value="UniProtKB-UniRule"/>
</dbReference>
<dbReference type="PANTHER" id="PTHR21087">
    <property type="entry name" value="SHIKIMATE KINASE"/>
    <property type="match status" value="1"/>
</dbReference>
<dbReference type="HAMAP" id="MF_00109">
    <property type="entry name" value="Shikimate_kinase"/>
    <property type="match status" value="1"/>
</dbReference>
<dbReference type="PRINTS" id="PR01100">
    <property type="entry name" value="SHIKIMTKNASE"/>
</dbReference>
<keyword evidence="1 7" id="KW-0028">Amino-acid biosynthesis</keyword>